<evidence type="ECO:0000313" key="2">
    <source>
        <dbReference type="Proteomes" id="UP000032142"/>
    </source>
</evidence>
<proteinExistence type="predicted"/>
<dbReference type="EMBL" id="KN419643">
    <property type="protein sequence ID" value="KHG21794.1"/>
    <property type="molecule type" value="Genomic_DNA"/>
</dbReference>
<sequence length="93" mass="10492">MASICDSHMCLRVRPYLGQWHRYVTTCKTRSGTLALYDLCVYLSVLPNSEWFIGLRYDFGFKLQAQGSSTKSITLSIAFGSNSVLVESWSKSI</sequence>
<evidence type="ECO:0000313" key="1">
    <source>
        <dbReference type="EMBL" id="KHG21794.1"/>
    </source>
</evidence>
<protein>
    <submittedName>
        <fullName evidence="1">Uncharacterized protein</fullName>
    </submittedName>
</protein>
<keyword evidence="2" id="KW-1185">Reference proteome</keyword>
<dbReference type="Proteomes" id="UP000032142">
    <property type="component" value="Unassembled WGS sequence"/>
</dbReference>
<accession>A0A0B0PBU4</accession>
<dbReference type="AlphaFoldDB" id="A0A0B0PBU4"/>
<reference evidence="2" key="1">
    <citation type="submission" date="2014-09" db="EMBL/GenBank/DDBJ databases">
        <authorList>
            <person name="Mudge J."/>
            <person name="Ramaraj T."/>
            <person name="Lindquist I.E."/>
            <person name="Bharti A.K."/>
            <person name="Sundararajan A."/>
            <person name="Cameron C.T."/>
            <person name="Woodward J.E."/>
            <person name="May G.D."/>
            <person name="Brubaker C."/>
            <person name="Broadhvest J."/>
            <person name="Wilkins T.A."/>
        </authorList>
    </citation>
    <scope>NUCLEOTIDE SEQUENCE</scope>
    <source>
        <strain evidence="2">cv. AKA8401</strain>
    </source>
</reference>
<organism evidence="1 2">
    <name type="scientific">Gossypium arboreum</name>
    <name type="common">Tree cotton</name>
    <name type="synonym">Gossypium nanking</name>
    <dbReference type="NCBI Taxonomy" id="29729"/>
    <lineage>
        <taxon>Eukaryota</taxon>
        <taxon>Viridiplantae</taxon>
        <taxon>Streptophyta</taxon>
        <taxon>Embryophyta</taxon>
        <taxon>Tracheophyta</taxon>
        <taxon>Spermatophyta</taxon>
        <taxon>Magnoliopsida</taxon>
        <taxon>eudicotyledons</taxon>
        <taxon>Gunneridae</taxon>
        <taxon>Pentapetalae</taxon>
        <taxon>rosids</taxon>
        <taxon>malvids</taxon>
        <taxon>Malvales</taxon>
        <taxon>Malvaceae</taxon>
        <taxon>Malvoideae</taxon>
        <taxon>Gossypium</taxon>
    </lineage>
</organism>
<name>A0A0B0PBU4_GOSAR</name>
<gene>
    <name evidence="1" type="ORF">F383_28082</name>
</gene>